<dbReference type="InterPro" id="IPR029058">
    <property type="entry name" value="AB_hydrolase_fold"/>
</dbReference>
<dbReference type="PANTHER" id="PTHR43767">
    <property type="entry name" value="LONG-CHAIN-FATTY-ACID--COA LIGASE"/>
    <property type="match status" value="1"/>
</dbReference>
<dbReference type="Gene3D" id="3.40.50.1820">
    <property type="entry name" value="alpha/beta hydrolase"/>
    <property type="match status" value="1"/>
</dbReference>
<evidence type="ECO:0000313" key="3">
    <source>
        <dbReference type="EMBL" id="SNC74331.1"/>
    </source>
</evidence>
<dbReference type="SUPFAM" id="SSF56801">
    <property type="entry name" value="Acetyl-CoA synthetase-like"/>
    <property type="match status" value="1"/>
</dbReference>
<reference evidence="3 4" key="1">
    <citation type="submission" date="2017-06" db="EMBL/GenBank/DDBJ databases">
        <authorList>
            <person name="Kim H.J."/>
            <person name="Triplett B.A."/>
        </authorList>
    </citation>
    <scope>NUCLEOTIDE SEQUENCE [LARGE SCALE GENOMIC DNA]</scope>
    <source>
        <strain evidence="3 4">DSM 22179</strain>
    </source>
</reference>
<keyword evidence="4" id="KW-1185">Reference proteome</keyword>
<keyword evidence="3" id="KW-0436">Ligase</keyword>
<evidence type="ECO:0000259" key="2">
    <source>
        <dbReference type="Pfam" id="PF00561"/>
    </source>
</evidence>
<dbReference type="InterPro" id="IPR050237">
    <property type="entry name" value="ATP-dep_AMP-bd_enzyme"/>
</dbReference>
<dbReference type="PANTHER" id="PTHR43767:SF1">
    <property type="entry name" value="NONRIBOSOMAL PEPTIDE SYNTHASE PES1 (EUROFUNG)-RELATED"/>
    <property type="match status" value="1"/>
</dbReference>
<dbReference type="Proteomes" id="UP000198122">
    <property type="component" value="Unassembled WGS sequence"/>
</dbReference>
<evidence type="ECO:0000259" key="1">
    <source>
        <dbReference type="Pfam" id="PF00501"/>
    </source>
</evidence>
<sequence>MIPVAAQWTPLEELPQVDPRWQHHVEIPAHDGHAATTMAVLDTHSPALQAEGADLDAVERVLVCVHGNPTWSYLWRRVLAQAPAGWRVVAVDHVGMGHSERPETFRHLPHRIEDLDLALRALGVVGPGSAGRAVSVMVHDWGGAIGLGWAARTDAPIASVVATNTALWQPDDRVPPGIRAARAARLHELATVGTPTFVRAASLVGRPGPSREIARALASPYPDAASRRAVGEFVADIPLEADHPSRSTLVEVAEGVRRLGERGVPALVLWGAKDPVFTDRYLRDLLERLPGADVHRWADASHLVLEDRPEGVDLAWEWLTDERTAPATAPGTEPTDPAVDAAASSGPIWSRLTARAQDDPDATAITELGGDRRRSITFGALEQEVEQLARGLRRLGVQRGTRVAVLVPPGIDLTAVVYAVWRAGGSVVVADAGLGVAPMAGALRSADPQYVIGIAKGLAAVRALGVEGTRVLVSERTGRAARAERRAVDALLTLTDLRAGDPTTGPAPEPLPTPTPDDEAAVLFTSGATGPPKGVVYRHRQLLAQRDVIEQALELRGGESLVAAFAPFALYGPALGMTSAVPDMDVTQPDTLTAAALVEAVEAVDADVVFASPAALRNIVATHDPAHGTLDGVRLVMSAGAPVPVALLEDVARLVPNAATITPYGMTEALPLTSTDPRTVAAQDLAAHAGVCVGRPVPGVTLRIAPLAADGAPGEDDSLTDAPDVSGEVVARAPHVKSHYDRLWGTQRHTAHPTGWHRTGDIGHLDAQGRLWIEGRGIHTVTTERGPVTPGGIESRVERIEAVRSAAVVGIGPAGRQRVAVVLVPERGVDARLHGDSPVAAPDLAAAVRRAAGDGPGTAPVAAVLVRDRLPVDIRHASKIDRTALARWASRVLAGQGDATSGRGVAGLGQRLLGRVTRVGFRP</sequence>
<dbReference type="Gene3D" id="3.40.50.12780">
    <property type="entry name" value="N-terminal domain of ligase-like"/>
    <property type="match status" value="1"/>
</dbReference>
<dbReference type="InterPro" id="IPR045851">
    <property type="entry name" value="AMP-bd_C_sf"/>
</dbReference>
<feature type="domain" description="AB hydrolase-1" evidence="2">
    <location>
        <begin position="61"/>
        <end position="309"/>
    </location>
</feature>
<dbReference type="Pfam" id="PF00501">
    <property type="entry name" value="AMP-binding"/>
    <property type="match status" value="1"/>
</dbReference>
<dbReference type="Pfam" id="PF00561">
    <property type="entry name" value="Abhydrolase_1"/>
    <property type="match status" value="1"/>
</dbReference>
<dbReference type="SUPFAM" id="SSF53474">
    <property type="entry name" value="alpha/beta-Hydrolases"/>
    <property type="match status" value="1"/>
</dbReference>
<dbReference type="InterPro" id="IPR000873">
    <property type="entry name" value="AMP-dep_synth/lig_dom"/>
</dbReference>
<dbReference type="EMBL" id="FYEZ01000004">
    <property type="protein sequence ID" value="SNC74331.1"/>
    <property type="molecule type" value="Genomic_DNA"/>
</dbReference>
<accession>A0A212U8B7</accession>
<name>A0A212U8B7_9MICO</name>
<proteinExistence type="predicted"/>
<gene>
    <name evidence="3" type="ORF">SAMN05445756_2254</name>
</gene>
<organism evidence="3 4">
    <name type="scientific">Kytococcus aerolatus</name>
    <dbReference type="NCBI Taxonomy" id="592308"/>
    <lineage>
        <taxon>Bacteria</taxon>
        <taxon>Bacillati</taxon>
        <taxon>Actinomycetota</taxon>
        <taxon>Actinomycetes</taxon>
        <taxon>Micrococcales</taxon>
        <taxon>Kytococcaceae</taxon>
        <taxon>Kytococcus</taxon>
    </lineage>
</organism>
<protein>
    <submittedName>
        <fullName evidence="3">Acyl-CoA synthetase (AMP-forming)/AMP-acid ligase II</fullName>
    </submittedName>
</protein>
<dbReference type="GO" id="GO:0016878">
    <property type="term" value="F:acid-thiol ligase activity"/>
    <property type="evidence" value="ECO:0007669"/>
    <property type="project" value="UniProtKB-ARBA"/>
</dbReference>
<dbReference type="Gene3D" id="3.30.300.30">
    <property type="match status" value="1"/>
</dbReference>
<evidence type="ECO:0000313" key="4">
    <source>
        <dbReference type="Proteomes" id="UP000198122"/>
    </source>
</evidence>
<dbReference type="InterPro" id="IPR000073">
    <property type="entry name" value="AB_hydrolase_1"/>
</dbReference>
<dbReference type="AlphaFoldDB" id="A0A212U8B7"/>
<dbReference type="InterPro" id="IPR042099">
    <property type="entry name" value="ANL_N_sf"/>
</dbReference>
<feature type="domain" description="AMP-dependent synthetase/ligase" evidence="1">
    <location>
        <begin position="353"/>
        <end position="740"/>
    </location>
</feature>